<dbReference type="PANTHER" id="PTHR30565:SF9">
    <property type="entry name" value="PROTEIN YCIF"/>
    <property type="match status" value="1"/>
</dbReference>
<evidence type="ECO:0000313" key="1">
    <source>
        <dbReference type="EMBL" id="MBL0408526.1"/>
    </source>
</evidence>
<accession>A0A937D2T7</accession>
<sequence length="134" mass="15173">MMLQKARHPELRQALEQHRTETEQQIQRLEQIIQRSGGATMQVEDEIMPAILRENQKMQAMIGSDELSDVSLIAGAQIGEHYEIAAYGTAAAHAKLLGRQEDLQLLLQTLEEEKRTDELLTRIAERSVNQQAQA</sequence>
<dbReference type="EMBL" id="JAEQMY010000261">
    <property type="protein sequence ID" value="MBL0408526.1"/>
    <property type="molecule type" value="Genomic_DNA"/>
</dbReference>
<dbReference type="SUPFAM" id="SSF47240">
    <property type="entry name" value="Ferritin-like"/>
    <property type="match status" value="1"/>
</dbReference>
<evidence type="ECO:0000313" key="2">
    <source>
        <dbReference type="Proteomes" id="UP000605848"/>
    </source>
</evidence>
<organism evidence="1 2">
    <name type="scientific">Microvirga aerilata</name>
    <dbReference type="NCBI Taxonomy" id="670292"/>
    <lineage>
        <taxon>Bacteria</taxon>
        <taxon>Pseudomonadati</taxon>
        <taxon>Pseudomonadota</taxon>
        <taxon>Alphaproteobacteria</taxon>
        <taxon>Hyphomicrobiales</taxon>
        <taxon>Methylobacteriaceae</taxon>
        <taxon>Microvirga</taxon>
    </lineage>
</organism>
<dbReference type="InterPro" id="IPR010287">
    <property type="entry name" value="DUF892_YciF-like"/>
</dbReference>
<dbReference type="InterPro" id="IPR012347">
    <property type="entry name" value="Ferritin-like"/>
</dbReference>
<comment type="caution">
    <text evidence="1">The sequence shown here is derived from an EMBL/GenBank/DDBJ whole genome shotgun (WGS) entry which is preliminary data.</text>
</comment>
<gene>
    <name evidence="1" type="ORF">JKG68_32205</name>
</gene>
<protein>
    <submittedName>
        <fullName evidence="1">DUF892 family protein</fullName>
    </submittedName>
</protein>
<dbReference type="AlphaFoldDB" id="A0A937D2T7"/>
<proteinExistence type="predicted"/>
<dbReference type="Gene3D" id="1.20.1260.10">
    <property type="match status" value="1"/>
</dbReference>
<reference evidence="1" key="1">
    <citation type="submission" date="2021-01" db="EMBL/GenBank/DDBJ databases">
        <title>Microvirga sp.</title>
        <authorList>
            <person name="Kim M.K."/>
        </authorList>
    </citation>
    <scope>NUCLEOTIDE SEQUENCE</scope>
    <source>
        <strain evidence="1">5420S-16</strain>
    </source>
</reference>
<dbReference type="Pfam" id="PF05974">
    <property type="entry name" value="DUF892"/>
    <property type="match status" value="1"/>
</dbReference>
<keyword evidence="2" id="KW-1185">Reference proteome</keyword>
<dbReference type="Proteomes" id="UP000605848">
    <property type="component" value="Unassembled WGS sequence"/>
</dbReference>
<dbReference type="InterPro" id="IPR009078">
    <property type="entry name" value="Ferritin-like_SF"/>
</dbReference>
<dbReference type="PANTHER" id="PTHR30565">
    <property type="entry name" value="PROTEIN YCIF"/>
    <property type="match status" value="1"/>
</dbReference>
<name>A0A937D2T7_9HYPH</name>
<dbReference type="InterPro" id="IPR047114">
    <property type="entry name" value="YciF"/>
</dbReference>